<protein>
    <submittedName>
        <fullName evidence="2">Recombinase</fullName>
    </submittedName>
</protein>
<evidence type="ECO:0000313" key="3">
    <source>
        <dbReference type="Proteomes" id="UP000321513"/>
    </source>
</evidence>
<name>A0A512B8C1_9BACT</name>
<organism evidence="2 3">
    <name type="scientific">Segetibacter aerophilus</name>
    <dbReference type="NCBI Taxonomy" id="670293"/>
    <lineage>
        <taxon>Bacteria</taxon>
        <taxon>Pseudomonadati</taxon>
        <taxon>Bacteroidota</taxon>
        <taxon>Chitinophagia</taxon>
        <taxon>Chitinophagales</taxon>
        <taxon>Chitinophagaceae</taxon>
        <taxon>Segetibacter</taxon>
    </lineage>
</organism>
<keyword evidence="1" id="KW-0812">Transmembrane</keyword>
<comment type="caution">
    <text evidence="2">The sequence shown here is derived from an EMBL/GenBank/DDBJ whole genome shotgun (WGS) entry which is preliminary data.</text>
</comment>
<feature type="transmembrane region" description="Helical" evidence="1">
    <location>
        <begin position="604"/>
        <end position="634"/>
    </location>
</feature>
<feature type="transmembrane region" description="Helical" evidence="1">
    <location>
        <begin position="488"/>
        <end position="513"/>
    </location>
</feature>
<keyword evidence="1" id="KW-1133">Transmembrane helix</keyword>
<feature type="transmembrane region" description="Helical" evidence="1">
    <location>
        <begin position="552"/>
        <end position="572"/>
    </location>
</feature>
<dbReference type="RefSeq" id="WP_147202282.1">
    <property type="nucleotide sequence ID" value="NZ_BJYT01000002.1"/>
</dbReference>
<proteinExistence type="predicted"/>
<dbReference type="Pfam" id="PF10136">
    <property type="entry name" value="SpecificRecomb"/>
    <property type="match status" value="1"/>
</dbReference>
<reference evidence="2 3" key="1">
    <citation type="submission" date="2019-07" db="EMBL/GenBank/DDBJ databases">
        <title>Whole genome shotgun sequence of Segetibacter aerophilus NBRC 106135.</title>
        <authorList>
            <person name="Hosoyama A."/>
            <person name="Uohara A."/>
            <person name="Ohji S."/>
            <person name="Ichikawa N."/>
        </authorList>
    </citation>
    <scope>NUCLEOTIDE SEQUENCE [LARGE SCALE GENOMIC DNA]</scope>
    <source>
        <strain evidence="2 3">NBRC 106135</strain>
    </source>
</reference>
<gene>
    <name evidence="2" type="ORF">SAE01_06990</name>
</gene>
<dbReference type="OrthoDB" id="5688397at2"/>
<feature type="transmembrane region" description="Helical" evidence="1">
    <location>
        <begin position="446"/>
        <end position="467"/>
    </location>
</feature>
<dbReference type="Proteomes" id="UP000321513">
    <property type="component" value="Unassembled WGS sequence"/>
</dbReference>
<dbReference type="EMBL" id="BJYT01000002">
    <property type="protein sequence ID" value="GEO08203.1"/>
    <property type="molecule type" value="Genomic_DNA"/>
</dbReference>
<accession>A0A512B8C1</accession>
<evidence type="ECO:0000256" key="1">
    <source>
        <dbReference type="SAM" id="Phobius"/>
    </source>
</evidence>
<evidence type="ECO:0000313" key="2">
    <source>
        <dbReference type="EMBL" id="GEO08203.1"/>
    </source>
</evidence>
<sequence length="675" mass="76475">MEYSSGAGKHEAVSKQGAEAPVIKIDAIYNGLEYLVELVKQIRPARASNYKEAELKFRALFYQLQTDRNSLLSLQKALLSQLLNSSFVPALVESGLPAWRGFMHELGKKIKYKILPPLLEPKNFLYVINHVFYKHDDHIWVQRIDKQLWIEFFKLLGIELNVKNEIILQQLNEALHILDQRAVTLGLEKEVMGSYLNINYQEYSFFLLDEAVQNYLISYTGKKPSDDITEAVTKIVDAVRICKQRLDDVSHRRIKNGTSLSQTYILTRIEQHLERILLIADLLDRDNSFDEDRFLDYFIRVVTFEKKKNSIREFLSTNLAFLAFKITEHGGNRGKKYITATRKEYWSMIKSSMGGGFIVSFTALIKNLITKVPLPPFWLGFTYSINYALGFQLMHETHTTLATKQPAYTASAIAASVDYFKEYQKSGLYMIAITVARTARTQLASFFGNLIVVFPLSYGLAALYHLITGHYLLDNKEAVHMLKEQHPFMSLSILYACFTGVALFLSGLIGGYIENGIHYGNVAERLKNSPKLKNSLSPKTLEKITGYVDNNMGALVGNVALGFFLGMAGFFGKIFGLPFDIRHITISSGNAAMAYYTTGNTPGITFLLTVFAGILLIGLFNFLVSFALAFYVAVRSRGVRLKDYPGLAAVVTKYFLKFPLEFFYPPKSEMKKNLD</sequence>
<dbReference type="AlphaFoldDB" id="A0A512B8C1"/>
<dbReference type="InterPro" id="IPR011385">
    <property type="entry name" value="Site-sp_rcmbase"/>
</dbReference>
<keyword evidence="3" id="KW-1185">Reference proteome</keyword>
<keyword evidence="1" id="KW-0472">Membrane</keyword>